<accession>A0A098LKK0</accession>
<dbReference type="EMBL" id="BBLT01000010">
    <property type="protein sequence ID" value="GAL86852.1"/>
    <property type="molecule type" value="Genomic_DNA"/>
</dbReference>
<dbReference type="STRING" id="153721.MYP_4082"/>
<dbReference type="Proteomes" id="UP000030185">
    <property type="component" value="Unassembled WGS sequence"/>
</dbReference>
<protein>
    <submittedName>
        <fullName evidence="2">Uncharacterized protein</fullName>
    </submittedName>
</protein>
<comment type="caution">
    <text evidence="2">The sequence shown here is derived from an EMBL/GenBank/DDBJ whole genome shotgun (WGS) entry which is preliminary data.</text>
</comment>
<proteinExistence type="predicted"/>
<feature type="transmembrane region" description="Helical" evidence="1">
    <location>
        <begin position="6"/>
        <end position="25"/>
    </location>
</feature>
<evidence type="ECO:0000313" key="2">
    <source>
        <dbReference type="EMBL" id="GAL86852.1"/>
    </source>
</evidence>
<reference evidence="2 3" key="1">
    <citation type="submission" date="2014-09" db="EMBL/GenBank/DDBJ databases">
        <title>Sporocytophaga myxococcoides PG-01 genome sequencing.</title>
        <authorList>
            <person name="Liu L."/>
            <person name="Gao P.J."/>
            <person name="Chen G.J."/>
            <person name="Wang L.S."/>
        </authorList>
    </citation>
    <scope>NUCLEOTIDE SEQUENCE [LARGE SCALE GENOMIC DNA]</scope>
    <source>
        <strain evidence="2 3">PG-01</strain>
    </source>
</reference>
<dbReference type="AlphaFoldDB" id="A0A098LKK0"/>
<evidence type="ECO:0000313" key="3">
    <source>
        <dbReference type="Proteomes" id="UP000030185"/>
    </source>
</evidence>
<keyword evidence="1" id="KW-0472">Membrane</keyword>
<keyword evidence="1" id="KW-1133">Transmembrane helix</keyword>
<organism evidence="2 3">
    <name type="scientific">Sporocytophaga myxococcoides</name>
    <dbReference type="NCBI Taxonomy" id="153721"/>
    <lineage>
        <taxon>Bacteria</taxon>
        <taxon>Pseudomonadati</taxon>
        <taxon>Bacteroidota</taxon>
        <taxon>Cytophagia</taxon>
        <taxon>Cytophagales</taxon>
        <taxon>Cytophagaceae</taxon>
        <taxon>Sporocytophaga</taxon>
    </lineage>
</organism>
<sequence>MFLFFFFLFIIVPFVLGVMKIIFWIKKSVEKKSPEFLANEKIEMRDVVDDLKDGIHNWKEYGVSEISSRANYRFVKSFTRQFTGHL</sequence>
<keyword evidence="1" id="KW-0812">Transmembrane</keyword>
<keyword evidence="3" id="KW-1185">Reference proteome</keyword>
<evidence type="ECO:0000256" key="1">
    <source>
        <dbReference type="SAM" id="Phobius"/>
    </source>
</evidence>
<name>A0A098LKK0_9BACT</name>
<gene>
    <name evidence="2" type="ORF">MYP_4082</name>
</gene>